<comment type="caution">
    <text evidence="1">The sequence shown here is derived from an EMBL/GenBank/DDBJ whole genome shotgun (WGS) entry which is preliminary data.</text>
</comment>
<proteinExistence type="predicted"/>
<organism evidence="1 2">
    <name type="scientific">Dryococelus australis</name>
    <dbReference type="NCBI Taxonomy" id="614101"/>
    <lineage>
        <taxon>Eukaryota</taxon>
        <taxon>Metazoa</taxon>
        <taxon>Ecdysozoa</taxon>
        <taxon>Arthropoda</taxon>
        <taxon>Hexapoda</taxon>
        <taxon>Insecta</taxon>
        <taxon>Pterygota</taxon>
        <taxon>Neoptera</taxon>
        <taxon>Polyneoptera</taxon>
        <taxon>Phasmatodea</taxon>
        <taxon>Verophasmatodea</taxon>
        <taxon>Anareolatae</taxon>
        <taxon>Phasmatidae</taxon>
        <taxon>Eurycanthinae</taxon>
        <taxon>Dryococelus</taxon>
    </lineage>
</organism>
<evidence type="ECO:0000313" key="1">
    <source>
        <dbReference type="EMBL" id="KAJ8887863.1"/>
    </source>
</evidence>
<keyword evidence="2" id="KW-1185">Reference proteome</keyword>
<dbReference type="EMBL" id="JARBHB010000004">
    <property type="protein sequence ID" value="KAJ8887863.1"/>
    <property type="molecule type" value="Genomic_DNA"/>
</dbReference>
<protein>
    <submittedName>
        <fullName evidence="1">Uncharacterized protein</fullName>
    </submittedName>
</protein>
<dbReference type="Proteomes" id="UP001159363">
    <property type="component" value="Chromosome X"/>
</dbReference>
<evidence type="ECO:0000313" key="2">
    <source>
        <dbReference type="Proteomes" id="UP001159363"/>
    </source>
</evidence>
<reference evidence="1 2" key="1">
    <citation type="submission" date="2023-02" db="EMBL/GenBank/DDBJ databases">
        <title>LHISI_Scaffold_Assembly.</title>
        <authorList>
            <person name="Stuart O.P."/>
            <person name="Cleave R."/>
            <person name="Magrath M.J.L."/>
            <person name="Mikheyev A.S."/>
        </authorList>
    </citation>
    <scope>NUCLEOTIDE SEQUENCE [LARGE SCALE GENOMIC DNA]</scope>
    <source>
        <strain evidence="1">Daus_M_001</strain>
        <tissue evidence="1">Leg muscle</tissue>
    </source>
</reference>
<gene>
    <name evidence="1" type="ORF">PR048_014081</name>
</gene>
<sequence>MDIADQYENLHSLCNVSAKDLYPKRPMQCDGNKLCVPFKTICGESVEYLGATTDGILALSNYRFYYELKENFYNVPLGLIDVIEVKDLFLLQVGCKDASSFR</sequence>
<accession>A0ABQ9HU01</accession>
<name>A0ABQ9HU01_9NEOP</name>
<dbReference type="SUPFAM" id="SSF50729">
    <property type="entry name" value="PH domain-like"/>
    <property type="match status" value="1"/>
</dbReference>